<feature type="transmembrane region" description="Helical" evidence="7">
    <location>
        <begin position="293"/>
        <end position="314"/>
    </location>
</feature>
<dbReference type="Pfam" id="PF02397">
    <property type="entry name" value="Bac_transf"/>
    <property type="match status" value="1"/>
</dbReference>
<dbReference type="InterPro" id="IPR017473">
    <property type="entry name" value="Undecaprenyl-P_gluc_Ptfrase"/>
</dbReference>
<dbReference type="EMBL" id="PTIZ01000006">
    <property type="protein sequence ID" value="PPK75295.1"/>
    <property type="molecule type" value="Genomic_DNA"/>
</dbReference>
<feature type="domain" description="Bacterial sugar transferase" evidence="8">
    <location>
        <begin position="288"/>
        <end position="470"/>
    </location>
</feature>
<keyword evidence="5 7" id="KW-1133">Transmembrane helix</keyword>
<dbReference type="GO" id="GO:0016020">
    <property type="term" value="C:membrane"/>
    <property type="evidence" value="ECO:0007669"/>
    <property type="project" value="UniProtKB-SubCell"/>
</dbReference>
<evidence type="ECO:0000259" key="8">
    <source>
        <dbReference type="Pfam" id="PF02397"/>
    </source>
</evidence>
<comment type="caution">
    <text evidence="9">The sequence shown here is derived from an EMBL/GenBank/DDBJ whole genome shotgun (WGS) entry which is preliminary data.</text>
</comment>
<reference evidence="9 10" key="1">
    <citation type="submission" date="2018-02" db="EMBL/GenBank/DDBJ databases">
        <title>Subsurface microbial communities from deep shales in Ohio and West Virginia, USA.</title>
        <authorList>
            <person name="Wrighton K."/>
        </authorList>
    </citation>
    <scope>NUCLEOTIDE SEQUENCE [LARGE SCALE GENOMIC DNA]</scope>
    <source>
        <strain evidence="9 10">OWC-DMM</strain>
    </source>
</reference>
<dbReference type="GO" id="GO:0009242">
    <property type="term" value="P:colanic acid biosynthetic process"/>
    <property type="evidence" value="ECO:0007669"/>
    <property type="project" value="TreeGrafter"/>
</dbReference>
<proteinExistence type="inferred from homology"/>
<evidence type="ECO:0000256" key="3">
    <source>
        <dbReference type="ARBA" id="ARBA00022679"/>
    </source>
</evidence>
<comment type="subcellular location">
    <subcellularLocation>
        <location evidence="1">Membrane</location>
        <topology evidence="1">Multi-pass membrane protein</topology>
    </subcellularLocation>
</comment>
<dbReference type="SUPFAM" id="SSF51735">
    <property type="entry name" value="NAD(P)-binding Rossmann-fold domains"/>
    <property type="match status" value="1"/>
</dbReference>
<dbReference type="InterPro" id="IPR003362">
    <property type="entry name" value="Bact_transf"/>
</dbReference>
<gene>
    <name evidence="9" type="ORF">B0F87_106143</name>
</gene>
<sequence length="478" mass="54971">MFNDFNVLLFNNKNNGFIRQHKSALVALVKTSDILIIICLFSAFLRSSYYFLESKQNLILLVAILVFEFFATLNNLYLIPRGVRFLFVIKNTITAWICSAFVVMVTISFFPVFDDNQKYHIFFWLLTTPFVIIFWHLIIRLALSALRLNKKNIRRVAILGATTLGLDLENILIKQPWMGFSFTGFFDDRAPFSDKRLASVDVIGNIKELIEKAKNKEFEDIFITLPMQSEKRIKSILSELRDTSVVVHFVPNLVAFDLVGGKFENFNGIPVIKIFDTPHDGGVDGLSKRLFDLIISSSILLVIFIPMLVIALMIKLSAPGPVLFIQRRYGFRGEEINVWKFRSMRVCEDGQDVTQATQNDPRITKFGQFLRKSSLDELPQFINVLQGRMSIVGPRPHAVAHNEEYRSQISGYMLRHNVKPGITGLAQIRGFRGETDTLDKMEGRIKSDLEYIHTWSIWLDIEIFIMTIFKGFLHENAY</sequence>
<accession>A0A2S6HCT6</accession>
<comment type="similarity">
    <text evidence="2">Belongs to the bacterial sugar transferase family.</text>
</comment>
<evidence type="ECO:0000313" key="9">
    <source>
        <dbReference type="EMBL" id="PPK75295.1"/>
    </source>
</evidence>
<keyword evidence="4 7" id="KW-0812">Transmembrane</keyword>
<dbReference type="InterPro" id="IPR036291">
    <property type="entry name" value="NAD(P)-bd_dom_sf"/>
</dbReference>
<dbReference type="AlphaFoldDB" id="A0A2S6HCT6"/>
<feature type="transmembrane region" description="Helical" evidence="7">
    <location>
        <begin position="91"/>
        <end position="113"/>
    </location>
</feature>
<dbReference type="NCBIfam" id="TIGR03023">
    <property type="entry name" value="WcaJ_sugtrans"/>
    <property type="match status" value="1"/>
</dbReference>
<evidence type="ECO:0000256" key="1">
    <source>
        <dbReference type="ARBA" id="ARBA00004141"/>
    </source>
</evidence>
<feature type="transmembrane region" description="Helical" evidence="7">
    <location>
        <begin position="119"/>
        <end position="143"/>
    </location>
</feature>
<dbReference type="NCBIfam" id="TIGR03025">
    <property type="entry name" value="EPS_sugtrans"/>
    <property type="match status" value="1"/>
</dbReference>
<name>A0A2S6HCT6_9GAMM</name>
<evidence type="ECO:0000313" key="10">
    <source>
        <dbReference type="Proteomes" id="UP000240010"/>
    </source>
</evidence>
<keyword evidence="6 7" id="KW-0472">Membrane</keyword>
<feature type="transmembrane region" description="Helical" evidence="7">
    <location>
        <begin position="23"/>
        <end position="45"/>
    </location>
</feature>
<dbReference type="Proteomes" id="UP000240010">
    <property type="component" value="Unassembled WGS sequence"/>
</dbReference>
<evidence type="ECO:0000256" key="2">
    <source>
        <dbReference type="ARBA" id="ARBA00006464"/>
    </source>
</evidence>
<dbReference type="PANTHER" id="PTHR30576:SF21">
    <property type="entry name" value="UDP-GLUCOSE:UNDECAPRENYL-PHOSPHATE GLUCOSE-1-PHOSPHATE TRANSFERASE"/>
    <property type="match status" value="1"/>
</dbReference>
<dbReference type="PANTHER" id="PTHR30576">
    <property type="entry name" value="COLANIC BIOSYNTHESIS UDP-GLUCOSE LIPID CARRIER TRANSFERASE"/>
    <property type="match status" value="1"/>
</dbReference>
<evidence type="ECO:0000256" key="5">
    <source>
        <dbReference type="ARBA" id="ARBA00022989"/>
    </source>
</evidence>
<dbReference type="Gene3D" id="3.40.50.720">
    <property type="entry name" value="NAD(P)-binding Rossmann-like Domain"/>
    <property type="match status" value="1"/>
</dbReference>
<keyword evidence="3 9" id="KW-0808">Transferase</keyword>
<protein>
    <submittedName>
        <fullName evidence="9">Putative colanic acid biosynthesis UDP-glucose lipid carrier transferase</fullName>
    </submittedName>
</protein>
<evidence type="ECO:0000256" key="6">
    <source>
        <dbReference type="ARBA" id="ARBA00023136"/>
    </source>
</evidence>
<organism evidence="9 10">
    <name type="scientific">Methylobacter tundripaludum</name>
    <dbReference type="NCBI Taxonomy" id="173365"/>
    <lineage>
        <taxon>Bacteria</taxon>
        <taxon>Pseudomonadati</taxon>
        <taxon>Pseudomonadota</taxon>
        <taxon>Gammaproteobacteria</taxon>
        <taxon>Methylococcales</taxon>
        <taxon>Methylococcaceae</taxon>
        <taxon>Methylobacter</taxon>
    </lineage>
</organism>
<dbReference type="InterPro" id="IPR017475">
    <property type="entry name" value="EPS_sugar_tfrase"/>
</dbReference>
<dbReference type="GO" id="GO:0089702">
    <property type="term" value="F:undecaprenyl-phosphate glucose phosphotransferase activity"/>
    <property type="evidence" value="ECO:0007669"/>
    <property type="project" value="TreeGrafter"/>
</dbReference>
<dbReference type="Pfam" id="PF13727">
    <property type="entry name" value="CoA_binding_3"/>
    <property type="match status" value="1"/>
</dbReference>
<evidence type="ECO:0000256" key="4">
    <source>
        <dbReference type="ARBA" id="ARBA00022692"/>
    </source>
</evidence>
<dbReference type="RefSeq" id="WP_104429155.1">
    <property type="nucleotide sequence ID" value="NZ_PTIZ01000006.1"/>
</dbReference>
<feature type="transmembrane region" description="Helical" evidence="7">
    <location>
        <begin position="57"/>
        <end position="79"/>
    </location>
</feature>
<evidence type="ECO:0000256" key="7">
    <source>
        <dbReference type="SAM" id="Phobius"/>
    </source>
</evidence>